<feature type="transmembrane region" description="Helical" evidence="7">
    <location>
        <begin position="106"/>
        <end position="124"/>
    </location>
</feature>
<dbReference type="GO" id="GO:0015990">
    <property type="term" value="P:electron transport coupled proton transport"/>
    <property type="evidence" value="ECO:0007669"/>
    <property type="project" value="TreeGrafter"/>
</dbReference>
<feature type="transmembrane region" description="Helical" evidence="7">
    <location>
        <begin position="441"/>
        <end position="460"/>
    </location>
</feature>
<comment type="similarity">
    <text evidence="2">Belongs to the complex I subunit 4 family.</text>
</comment>
<dbReference type="RefSeq" id="WP_054409034.1">
    <property type="nucleotide sequence ID" value="NZ_FOYA01000005.1"/>
</dbReference>
<feature type="transmembrane region" description="Helical" evidence="7">
    <location>
        <begin position="401"/>
        <end position="421"/>
    </location>
</feature>
<proteinExistence type="inferred from homology"/>
<feature type="transmembrane region" description="Helical" evidence="7">
    <location>
        <begin position="204"/>
        <end position="225"/>
    </location>
</feature>
<dbReference type="GO" id="GO:0003954">
    <property type="term" value="F:NADH dehydrogenase activity"/>
    <property type="evidence" value="ECO:0007669"/>
    <property type="project" value="TreeGrafter"/>
</dbReference>
<evidence type="ECO:0000259" key="8">
    <source>
        <dbReference type="Pfam" id="PF00361"/>
    </source>
</evidence>
<dbReference type="PANTHER" id="PTHR43507:SF1">
    <property type="entry name" value="NADH-UBIQUINONE OXIDOREDUCTASE CHAIN 4"/>
    <property type="match status" value="1"/>
</dbReference>
<feature type="transmembrane region" description="Helical" evidence="7">
    <location>
        <begin position="164"/>
        <end position="184"/>
    </location>
</feature>
<evidence type="ECO:0000256" key="3">
    <source>
        <dbReference type="ARBA" id="ARBA00022692"/>
    </source>
</evidence>
<dbReference type="STRING" id="1202724.AM493_16010"/>
<comment type="subcellular location">
    <subcellularLocation>
        <location evidence="1">Endomembrane system</location>
        <topology evidence="1">Multi-pass membrane protein</topology>
    </subcellularLocation>
    <subcellularLocation>
        <location evidence="6">Membrane</location>
        <topology evidence="6">Multi-pass membrane protein</topology>
    </subcellularLocation>
</comment>
<dbReference type="NCBIfam" id="TIGR01972">
    <property type="entry name" value="NDH_I_M"/>
    <property type="match status" value="1"/>
</dbReference>
<dbReference type="Pfam" id="PF00361">
    <property type="entry name" value="Proton_antipo_M"/>
    <property type="match status" value="1"/>
</dbReference>
<feature type="transmembrane region" description="Helical" evidence="7">
    <location>
        <begin position="325"/>
        <end position="346"/>
    </location>
</feature>
<dbReference type="Proteomes" id="UP000037755">
    <property type="component" value="Unassembled WGS sequence"/>
</dbReference>
<feature type="domain" description="NADH:quinone oxidoreductase/Mrp antiporter transmembrane" evidence="8">
    <location>
        <begin position="126"/>
        <end position="410"/>
    </location>
</feature>
<protein>
    <submittedName>
        <fullName evidence="9">NADH-quinone oxidoreductase subunit M</fullName>
    </submittedName>
</protein>
<dbReference type="GO" id="GO:0016020">
    <property type="term" value="C:membrane"/>
    <property type="evidence" value="ECO:0007669"/>
    <property type="project" value="UniProtKB-SubCell"/>
</dbReference>
<organism evidence="9 10">
    <name type="scientific">Flavobacterium akiainvivens</name>
    <dbReference type="NCBI Taxonomy" id="1202724"/>
    <lineage>
        <taxon>Bacteria</taxon>
        <taxon>Pseudomonadati</taxon>
        <taxon>Bacteroidota</taxon>
        <taxon>Flavobacteriia</taxon>
        <taxon>Flavobacteriales</taxon>
        <taxon>Flavobacteriaceae</taxon>
        <taxon>Flavobacterium</taxon>
    </lineage>
</organism>
<keyword evidence="10" id="KW-1185">Reference proteome</keyword>
<feature type="transmembrane region" description="Helical" evidence="7">
    <location>
        <begin position="367"/>
        <end position="389"/>
    </location>
</feature>
<dbReference type="PRINTS" id="PR01437">
    <property type="entry name" value="NUOXDRDTASE4"/>
</dbReference>
<keyword evidence="5 7" id="KW-0472">Membrane</keyword>
<evidence type="ECO:0000313" key="10">
    <source>
        <dbReference type="Proteomes" id="UP000037755"/>
    </source>
</evidence>
<reference evidence="9 10" key="1">
    <citation type="submission" date="2015-08" db="EMBL/GenBank/DDBJ databases">
        <title>Whole genome sequence of Flavobacterium akiainvivens IK-1T, from decaying Wikstroemia oahuensis, an endemic Hawaiian shrub.</title>
        <authorList>
            <person name="Wan X."/>
            <person name="Hou S."/>
            <person name="Saito J."/>
            <person name="Donachie S."/>
        </authorList>
    </citation>
    <scope>NUCLEOTIDE SEQUENCE [LARGE SCALE GENOMIC DNA]</scope>
    <source>
        <strain evidence="9 10">IK-1</strain>
    </source>
</reference>
<gene>
    <name evidence="9" type="ORF">AM493_16010</name>
</gene>
<evidence type="ECO:0000256" key="4">
    <source>
        <dbReference type="ARBA" id="ARBA00022989"/>
    </source>
</evidence>
<evidence type="ECO:0000256" key="7">
    <source>
        <dbReference type="SAM" id="Phobius"/>
    </source>
</evidence>
<accession>A0A0M8MJZ4</accession>
<dbReference type="AlphaFoldDB" id="A0A0M8MJZ4"/>
<feature type="transmembrane region" description="Helical" evidence="7">
    <location>
        <begin position="272"/>
        <end position="291"/>
    </location>
</feature>
<dbReference type="InterPro" id="IPR001750">
    <property type="entry name" value="ND/Mrp_TM"/>
</dbReference>
<dbReference type="PATRIC" id="fig|1202724.3.peg.3326"/>
<dbReference type="GO" id="GO:0008137">
    <property type="term" value="F:NADH dehydrogenase (ubiquinone) activity"/>
    <property type="evidence" value="ECO:0007669"/>
    <property type="project" value="InterPro"/>
</dbReference>
<dbReference type="GO" id="GO:0042773">
    <property type="term" value="P:ATP synthesis coupled electron transport"/>
    <property type="evidence" value="ECO:0007669"/>
    <property type="project" value="InterPro"/>
</dbReference>
<feature type="transmembrane region" description="Helical" evidence="7">
    <location>
        <begin position="237"/>
        <end position="260"/>
    </location>
</feature>
<feature type="transmembrane region" description="Helical" evidence="7">
    <location>
        <begin position="298"/>
        <end position="319"/>
    </location>
</feature>
<keyword evidence="3 6" id="KW-0812">Transmembrane</keyword>
<dbReference type="PANTHER" id="PTHR43507">
    <property type="entry name" value="NADH-UBIQUINONE OXIDOREDUCTASE CHAIN 4"/>
    <property type="match status" value="1"/>
</dbReference>
<evidence type="ECO:0000256" key="2">
    <source>
        <dbReference type="ARBA" id="ARBA00009025"/>
    </source>
</evidence>
<dbReference type="OrthoDB" id="9811718at2"/>
<dbReference type="EMBL" id="LIYD01000005">
    <property type="protein sequence ID" value="KOS07377.1"/>
    <property type="molecule type" value="Genomic_DNA"/>
</dbReference>
<keyword evidence="4 7" id="KW-1133">Transmembrane helix</keyword>
<evidence type="ECO:0000256" key="6">
    <source>
        <dbReference type="RuleBase" id="RU000320"/>
    </source>
</evidence>
<evidence type="ECO:0000256" key="1">
    <source>
        <dbReference type="ARBA" id="ARBA00004127"/>
    </source>
</evidence>
<feature type="transmembrane region" description="Helical" evidence="7">
    <location>
        <begin position="26"/>
        <end position="48"/>
    </location>
</feature>
<evidence type="ECO:0000256" key="5">
    <source>
        <dbReference type="ARBA" id="ARBA00023136"/>
    </source>
</evidence>
<dbReference type="InterPro" id="IPR003918">
    <property type="entry name" value="NADH_UbQ_OxRdtase"/>
</dbReference>
<name>A0A0M8MJZ4_9FLAO</name>
<evidence type="ECO:0000313" key="9">
    <source>
        <dbReference type="EMBL" id="KOS07377.1"/>
    </source>
</evidence>
<comment type="caution">
    <text evidence="9">The sequence shown here is derived from an EMBL/GenBank/DDBJ whole genome shotgun (WGS) entry which is preliminary data.</text>
</comment>
<sequence>MNVSLILVILLFGALATWYSGDKWASKVALAFSTVAFGVTAFLTYRFFTVDNPTVTLSFSKMWIANPRVVLFFKADGLSLAMALLTTALTPIIILTSFANLFPRKASFYGLILFMAFAMAGTFLSEDGFLYYIFWELSLIPIYFIALMWGGGDAEERKKAVVKFFIYTFAGSLFMLLAFIYIYQRTGSFLAFNLYNARLNETEEMLIFLAFFLAYAIKIPIIPFHTWQANVYQKAPAAGTMLLSGIMLKMALFSIIKWQLPIAPHFAEKYKYIFIALCVAGVIYGSILALKQTNLKKLLAYSSLAHVGLVAAGAYTMTLDGFRGAVLQMLAHGFVVVGLFFAAEIIERRFATQEIADMGGIRLKTPVFSSMFMILVLASVALPSTFNFVGEFELLYSLAQANIWMAVVGGLTIILGAFYMLRMFQQVMLGDGTRAFADVTVIEGVAFVLIIAVLLFFGVYPKPLVELVTPTLNELLTYIKQLR</sequence>
<feature type="transmembrane region" description="Helical" evidence="7">
    <location>
        <begin position="130"/>
        <end position="152"/>
    </location>
</feature>
<feature type="transmembrane region" description="Helical" evidence="7">
    <location>
        <begin position="79"/>
        <end position="99"/>
    </location>
</feature>
<dbReference type="GO" id="GO:0012505">
    <property type="term" value="C:endomembrane system"/>
    <property type="evidence" value="ECO:0007669"/>
    <property type="project" value="UniProtKB-SubCell"/>
</dbReference>
<dbReference type="GO" id="GO:0048039">
    <property type="term" value="F:ubiquinone binding"/>
    <property type="evidence" value="ECO:0007669"/>
    <property type="project" value="TreeGrafter"/>
</dbReference>
<dbReference type="InterPro" id="IPR010227">
    <property type="entry name" value="NADH_Q_OxRdtase_chainM/4"/>
</dbReference>